<dbReference type="Pfam" id="PF07687">
    <property type="entry name" value="M20_dimer"/>
    <property type="match status" value="1"/>
</dbReference>
<feature type="domain" description="Peptidase M20 dimerisation" evidence="4">
    <location>
        <begin position="162"/>
        <end position="310"/>
    </location>
</feature>
<reference evidence="5" key="1">
    <citation type="submission" date="2018-06" db="EMBL/GenBank/DDBJ databases">
        <authorList>
            <person name="Zhirakovskaya E."/>
        </authorList>
    </citation>
    <scope>NUCLEOTIDE SEQUENCE</scope>
</reference>
<dbReference type="Gene3D" id="3.30.70.360">
    <property type="match status" value="1"/>
</dbReference>
<dbReference type="Pfam" id="PF01546">
    <property type="entry name" value="Peptidase_M20"/>
    <property type="match status" value="1"/>
</dbReference>
<evidence type="ECO:0000256" key="3">
    <source>
        <dbReference type="ARBA" id="ARBA00022801"/>
    </source>
</evidence>
<dbReference type="GO" id="GO:0046872">
    <property type="term" value="F:metal ion binding"/>
    <property type="evidence" value="ECO:0007669"/>
    <property type="project" value="UniProtKB-KW"/>
</dbReference>
<dbReference type="EMBL" id="UOEI01000660">
    <property type="protein sequence ID" value="VAW08975.1"/>
    <property type="molecule type" value="Genomic_DNA"/>
</dbReference>
<protein>
    <submittedName>
        <fullName evidence="5">Acetylornithine deacetylase/Succinyl-diaminopimelate desuccinylase and related deacylases</fullName>
    </submittedName>
</protein>
<dbReference type="GO" id="GO:0006508">
    <property type="term" value="P:proteolysis"/>
    <property type="evidence" value="ECO:0007669"/>
    <property type="project" value="UniProtKB-KW"/>
</dbReference>
<accession>A0A3B0SSW3</accession>
<dbReference type="NCBIfam" id="NF005914">
    <property type="entry name" value="PRK07907.1"/>
    <property type="match status" value="1"/>
</dbReference>
<dbReference type="Gene3D" id="3.40.630.10">
    <property type="entry name" value="Zn peptidases"/>
    <property type="match status" value="1"/>
</dbReference>
<gene>
    <name evidence="5" type="ORF">MNBD_ACTINO01-518</name>
</gene>
<evidence type="ECO:0000259" key="4">
    <source>
        <dbReference type="Pfam" id="PF07687"/>
    </source>
</evidence>
<organism evidence="5">
    <name type="scientific">hydrothermal vent metagenome</name>
    <dbReference type="NCBI Taxonomy" id="652676"/>
    <lineage>
        <taxon>unclassified sequences</taxon>
        <taxon>metagenomes</taxon>
        <taxon>ecological metagenomes</taxon>
    </lineage>
</organism>
<dbReference type="SUPFAM" id="SSF53187">
    <property type="entry name" value="Zn-dependent exopeptidases"/>
    <property type="match status" value="1"/>
</dbReference>
<dbReference type="InterPro" id="IPR002933">
    <property type="entry name" value="Peptidase_M20"/>
</dbReference>
<dbReference type="PANTHER" id="PTHR43270:SF12">
    <property type="entry name" value="SUCCINYL-DIAMINOPIMELATE DESUCCINYLASE"/>
    <property type="match status" value="1"/>
</dbReference>
<sequence>DGYDPTEVRRSGELVADLMRSSGLDDVRLLEIEGAHPAVFGSKKGPDGAPTILLYAHHDVQPPGPTEQWKTAPFEPFAEDGRMYGRGSADDKGGIAMHLGSIRAFGDNLPVNVKVFIEGEEEIGSEHLVDFLDTYRKLLSSDAIIIGDAGNWRVGVPGLTTSLRGLVDCVVTVRTLKYAVHSGSFGGTYPDAISALARVLAHLHNDDGSVAVEGLVTGDADPLDLAVDELDEQMLPVDGLDLMGSGTLTSRLWRKPAISVLAIEAVPIAEAINQIVPEARAKVSMRVPPGQDAEEALEALKAHLSASAPWGVDVTVSDGATGEAFDLDTSGPMYDAYRAGMTEGYGTEPVEMGMGGSIPFVAAFSERYPDADVLLVGVADPMSRYHGPNESVELADLESAIVAQAVALATFAEAT</sequence>
<keyword evidence="1" id="KW-0645">Protease</keyword>
<dbReference type="InterPro" id="IPR011650">
    <property type="entry name" value="Peptidase_M20_dimer"/>
</dbReference>
<dbReference type="GO" id="GO:0008233">
    <property type="term" value="F:peptidase activity"/>
    <property type="evidence" value="ECO:0007669"/>
    <property type="project" value="UniProtKB-KW"/>
</dbReference>
<keyword evidence="2" id="KW-0479">Metal-binding</keyword>
<evidence type="ECO:0000256" key="1">
    <source>
        <dbReference type="ARBA" id="ARBA00022670"/>
    </source>
</evidence>
<dbReference type="AlphaFoldDB" id="A0A3B0SSW3"/>
<name>A0A3B0SSW3_9ZZZZ</name>
<dbReference type="PANTHER" id="PTHR43270">
    <property type="entry name" value="BETA-ALA-HIS DIPEPTIDASE"/>
    <property type="match status" value="1"/>
</dbReference>
<evidence type="ECO:0000313" key="5">
    <source>
        <dbReference type="EMBL" id="VAW08975.1"/>
    </source>
</evidence>
<evidence type="ECO:0000256" key="2">
    <source>
        <dbReference type="ARBA" id="ARBA00022723"/>
    </source>
</evidence>
<dbReference type="InterPro" id="IPR051458">
    <property type="entry name" value="Cyt/Met_Dipeptidase"/>
</dbReference>
<keyword evidence="3" id="KW-0378">Hydrolase</keyword>
<feature type="non-terminal residue" evidence="5">
    <location>
        <position position="1"/>
    </location>
</feature>
<proteinExistence type="predicted"/>